<evidence type="ECO:0000313" key="2">
    <source>
        <dbReference type="EMBL" id="KAK5632791.1"/>
    </source>
</evidence>
<proteinExistence type="predicted"/>
<dbReference type="Proteomes" id="UP001305414">
    <property type="component" value="Unassembled WGS sequence"/>
</dbReference>
<name>A0AAN7UU14_9PEZI</name>
<sequence>MAVSGGMLVSLCFLDSLVRRPLRLMSFLGFWESFEASWSSMSTFAMSAQHLKNRSFSGGRLASFFLLGLLTVAVTVAVIVAMGVVAIARTNDCKKTEQIPCR</sequence>
<accession>A0AAN7UU14</accession>
<organism evidence="2 3">
    <name type="scientific">Xylaria bambusicola</name>
    <dbReference type="NCBI Taxonomy" id="326684"/>
    <lineage>
        <taxon>Eukaryota</taxon>
        <taxon>Fungi</taxon>
        <taxon>Dikarya</taxon>
        <taxon>Ascomycota</taxon>
        <taxon>Pezizomycotina</taxon>
        <taxon>Sordariomycetes</taxon>
        <taxon>Xylariomycetidae</taxon>
        <taxon>Xylariales</taxon>
        <taxon>Xylariaceae</taxon>
        <taxon>Xylaria</taxon>
    </lineage>
</organism>
<keyword evidence="3" id="KW-1185">Reference proteome</keyword>
<keyword evidence="1" id="KW-1133">Transmembrane helix</keyword>
<dbReference type="EMBL" id="JAWHQM010000027">
    <property type="protein sequence ID" value="KAK5632791.1"/>
    <property type="molecule type" value="Genomic_DNA"/>
</dbReference>
<evidence type="ECO:0000313" key="3">
    <source>
        <dbReference type="Proteomes" id="UP001305414"/>
    </source>
</evidence>
<gene>
    <name evidence="2" type="ORF">RRF57_008505</name>
</gene>
<evidence type="ECO:0000256" key="1">
    <source>
        <dbReference type="SAM" id="Phobius"/>
    </source>
</evidence>
<reference evidence="2 3" key="1">
    <citation type="submission" date="2023-10" db="EMBL/GenBank/DDBJ databases">
        <title>Draft genome sequence of Xylaria bambusicola isolate GMP-LS, the root and basal stem rot pathogen of sugarcane in Indonesia.</title>
        <authorList>
            <person name="Selvaraj P."/>
            <person name="Muralishankar V."/>
            <person name="Muruganantham S."/>
            <person name="Sp S."/>
            <person name="Haryani S."/>
            <person name="Lau K.J.X."/>
            <person name="Naqvi N.I."/>
        </authorList>
    </citation>
    <scope>NUCLEOTIDE SEQUENCE [LARGE SCALE GENOMIC DNA]</scope>
    <source>
        <strain evidence="2">GMP-LS</strain>
    </source>
</reference>
<keyword evidence="1" id="KW-0472">Membrane</keyword>
<dbReference type="AlphaFoldDB" id="A0AAN7UU14"/>
<protein>
    <submittedName>
        <fullName evidence="2">Uncharacterized protein</fullName>
    </submittedName>
</protein>
<feature type="transmembrane region" description="Helical" evidence="1">
    <location>
        <begin position="61"/>
        <end position="88"/>
    </location>
</feature>
<comment type="caution">
    <text evidence="2">The sequence shown here is derived from an EMBL/GenBank/DDBJ whole genome shotgun (WGS) entry which is preliminary data.</text>
</comment>
<keyword evidence="1" id="KW-0812">Transmembrane</keyword>